<dbReference type="AlphaFoldDB" id="A0A383BBB1"/>
<gene>
    <name evidence="1" type="ORF">METZ01_LOCUS469975</name>
</gene>
<name>A0A383BBB1_9ZZZZ</name>
<reference evidence="1" key="1">
    <citation type="submission" date="2018-05" db="EMBL/GenBank/DDBJ databases">
        <authorList>
            <person name="Lanie J.A."/>
            <person name="Ng W.-L."/>
            <person name="Kazmierczak K.M."/>
            <person name="Andrzejewski T.M."/>
            <person name="Davidsen T.M."/>
            <person name="Wayne K.J."/>
            <person name="Tettelin H."/>
            <person name="Glass J.I."/>
            <person name="Rusch D."/>
            <person name="Podicherti R."/>
            <person name="Tsui H.-C.T."/>
            <person name="Winkler M.E."/>
        </authorList>
    </citation>
    <scope>NUCLEOTIDE SEQUENCE</scope>
</reference>
<protein>
    <submittedName>
        <fullName evidence="1">Uncharacterized protein</fullName>
    </submittedName>
</protein>
<feature type="non-terminal residue" evidence="1">
    <location>
        <position position="1"/>
    </location>
</feature>
<accession>A0A383BBB1</accession>
<feature type="non-terminal residue" evidence="1">
    <location>
        <position position="45"/>
    </location>
</feature>
<evidence type="ECO:0000313" key="1">
    <source>
        <dbReference type="EMBL" id="SVE17121.1"/>
    </source>
</evidence>
<dbReference type="EMBL" id="UINC01198934">
    <property type="protein sequence ID" value="SVE17121.1"/>
    <property type="molecule type" value="Genomic_DNA"/>
</dbReference>
<sequence>RSLASITPRVSALISSIMAWRGYIFIRSTNRAPRFKLCETSTSPH</sequence>
<proteinExistence type="predicted"/>
<organism evidence="1">
    <name type="scientific">marine metagenome</name>
    <dbReference type="NCBI Taxonomy" id="408172"/>
    <lineage>
        <taxon>unclassified sequences</taxon>
        <taxon>metagenomes</taxon>
        <taxon>ecological metagenomes</taxon>
    </lineage>
</organism>